<protein>
    <recommendedName>
        <fullName evidence="4">MAPEG family protein</fullName>
    </recommendedName>
</protein>
<evidence type="ECO:0000256" key="1">
    <source>
        <dbReference type="SAM" id="Phobius"/>
    </source>
</evidence>
<evidence type="ECO:0000313" key="3">
    <source>
        <dbReference type="Proteomes" id="UP001237823"/>
    </source>
</evidence>
<name>A0ABT7T9B1_9MICO</name>
<feature type="transmembrane region" description="Helical" evidence="1">
    <location>
        <begin position="60"/>
        <end position="84"/>
    </location>
</feature>
<organism evidence="2 3">
    <name type="scientific">Curtobacterium citri</name>
    <dbReference type="NCBI Taxonomy" id="3055139"/>
    <lineage>
        <taxon>Bacteria</taxon>
        <taxon>Bacillati</taxon>
        <taxon>Actinomycetota</taxon>
        <taxon>Actinomycetes</taxon>
        <taxon>Micrococcales</taxon>
        <taxon>Microbacteriaceae</taxon>
        <taxon>Curtobacterium</taxon>
    </lineage>
</organism>
<feature type="transmembrane region" description="Helical" evidence="1">
    <location>
        <begin position="105"/>
        <end position="124"/>
    </location>
</feature>
<keyword evidence="1" id="KW-0812">Transmembrane</keyword>
<gene>
    <name evidence="2" type="ORF">QUG92_13540</name>
</gene>
<accession>A0ABT7T9B1</accession>
<reference evidence="2 3" key="1">
    <citation type="submission" date="2023-06" db="EMBL/GenBank/DDBJ databases">
        <authorList>
            <person name="Feng G."/>
            <person name="Li J."/>
            <person name="Zhu H."/>
        </authorList>
    </citation>
    <scope>NUCLEOTIDE SEQUENCE [LARGE SCALE GENOMIC DNA]</scope>
    <source>
        <strain evidence="2 3">RHCKG23</strain>
    </source>
</reference>
<sequence>MPRSRPPVRPRERRGRPDLSTFPVERLRDRLSSYIYGNITVLAVAIAVDPEAIRHGSAVLTVLATAVLTYLAHVLSHLVAHAVGDSGDDEEHRETFGAIVRDANPIATSGLIPAVLYAAAWVGWLPAPWAQTAAIVILVVRIGLVGVFLQRFSGRRPSFLGLWGGVVLAAVAFAIGLVKVVLTH</sequence>
<proteinExistence type="predicted"/>
<dbReference type="RefSeq" id="WP_182047443.1">
    <property type="nucleotide sequence ID" value="NZ_JAUCML010000009.1"/>
</dbReference>
<dbReference type="EMBL" id="JAUCML010000009">
    <property type="protein sequence ID" value="MDM7886131.1"/>
    <property type="molecule type" value="Genomic_DNA"/>
</dbReference>
<dbReference type="Proteomes" id="UP001237823">
    <property type="component" value="Unassembled WGS sequence"/>
</dbReference>
<comment type="caution">
    <text evidence="2">The sequence shown here is derived from an EMBL/GenBank/DDBJ whole genome shotgun (WGS) entry which is preliminary data.</text>
</comment>
<feature type="transmembrane region" description="Helical" evidence="1">
    <location>
        <begin position="31"/>
        <end position="48"/>
    </location>
</feature>
<keyword evidence="1" id="KW-1133">Transmembrane helix</keyword>
<evidence type="ECO:0008006" key="4">
    <source>
        <dbReference type="Google" id="ProtNLM"/>
    </source>
</evidence>
<evidence type="ECO:0000313" key="2">
    <source>
        <dbReference type="EMBL" id="MDM7886131.1"/>
    </source>
</evidence>
<keyword evidence="3" id="KW-1185">Reference proteome</keyword>
<feature type="transmembrane region" description="Helical" evidence="1">
    <location>
        <begin position="161"/>
        <end position="182"/>
    </location>
</feature>
<feature type="transmembrane region" description="Helical" evidence="1">
    <location>
        <begin position="130"/>
        <end position="149"/>
    </location>
</feature>
<keyword evidence="1" id="KW-0472">Membrane</keyword>